<dbReference type="GO" id="GO:0008897">
    <property type="term" value="F:holo-[acyl-carrier-protein] synthase activity"/>
    <property type="evidence" value="ECO:0007669"/>
    <property type="project" value="UniProtKB-EC"/>
</dbReference>
<accession>A0A0K0DM58</accession>
<evidence type="ECO:0000256" key="1">
    <source>
        <dbReference type="ARBA" id="ARBA00013172"/>
    </source>
</evidence>
<dbReference type="InterPro" id="IPR037143">
    <property type="entry name" value="4-PPantetheinyl_Trfase_dom_sf"/>
</dbReference>
<keyword evidence="3" id="KW-1185">Reference proteome</keyword>
<dbReference type="GO" id="GO:0000287">
    <property type="term" value="F:magnesium ion binding"/>
    <property type="evidence" value="ECO:0007669"/>
    <property type="project" value="InterPro"/>
</dbReference>
<dbReference type="PANTHER" id="PTHR12215:SF23">
    <property type="entry name" value="L-AMINOADIPATE-SEMIALDEHYDE DEHYDROGENASE-PHOSPHOPANTETHEINYL TRANSFERASE"/>
    <property type="match status" value="1"/>
</dbReference>
<dbReference type="Proteomes" id="UP000035642">
    <property type="component" value="Unassembled WGS sequence"/>
</dbReference>
<feature type="domain" description="4'-phosphopantetheinyl transferase N-terminal" evidence="2">
    <location>
        <begin position="28"/>
        <end position="99"/>
    </location>
</feature>
<dbReference type="WBParaSite" id="ACAC_0001274401-mRNA-1">
    <property type="protein sequence ID" value="ACAC_0001274401-mRNA-1"/>
    <property type="gene ID" value="ACAC_0001274401"/>
</dbReference>
<dbReference type="InterPro" id="IPR050559">
    <property type="entry name" value="P-Pant_transferase_sf"/>
</dbReference>
<dbReference type="Gene3D" id="3.90.470.20">
    <property type="entry name" value="4'-phosphopantetheinyl transferase domain"/>
    <property type="match status" value="2"/>
</dbReference>
<sequence length="285" mass="32906">MTESVCRCNRWLVSVKSTCENEKFENIYRKAVQCLTPMDFNDTAKKQHWEDVLQCIIGRLLLRHRSRRAEIEFSRTEKGKPYLVNPPDTKFGLSITHQSLVSTCTSRVGVDFMRLDEERAGKTVDEYINSMAKSASPEELLIMRSQPTEAMKMMFYRYWATGDGIFDDLSRIDFKVDMNNRYRPGCFLTSTTVLVDGKPQEQWIFEETFAGGNHAAAVCREKAAPRCCMFKKDPEAKIFFSKLSLESLLEHATILNPLPDNASSAYEEFIERPRKKNELTTFLRC</sequence>
<dbReference type="STRING" id="6313.A0A0K0DM58"/>
<dbReference type="SUPFAM" id="SSF56214">
    <property type="entry name" value="4'-phosphopantetheinyl transferase"/>
    <property type="match status" value="2"/>
</dbReference>
<dbReference type="InterPro" id="IPR055066">
    <property type="entry name" value="AASDHPPT_N"/>
</dbReference>
<evidence type="ECO:0000313" key="4">
    <source>
        <dbReference type="WBParaSite" id="ACAC_0001274401-mRNA-1"/>
    </source>
</evidence>
<dbReference type="Pfam" id="PF22624">
    <property type="entry name" value="AASDHPPT_N"/>
    <property type="match status" value="1"/>
</dbReference>
<dbReference type="PANTHER" id="PTHR12215">
    <property type="entry name" value="PHOSPHOPANTETHEINE TRANSFERASE"/>
    <property type="match status" value="1"/>
</dbReference>
<evidence type="ECO:0000259" key="2">
    <source>
        <dbReference type="Pfam" id="PF22624"/>
    </source>
</evidence>
<reference evidence="4" key="2">
    <citation type="submission" date="2017-02" db="UniProtKB">
        <authorList>
            <consortium name="WormBaseParasite"/>
        </authorList>
    </citation>
    <scope>IDENTIFICATION</scope>
</reference>
<proteinExistence type="predicted"/>
<dbReference type="EC" id="2.7.8.7" evidence="1"/>
<reference evidence="3" key="1">
    <citation type="submission" date="2012-09" db="EMBL/GenBank/DDBJ databases">
        <authorList>
            <person name="Martin A.A."/>
        </authorList>
    </citation>
    <scope>NUCLEOTIDE SEQUENCE</scope>
</reference>
<evidence type="ECO:0000313" key="3">
    <source>
        <dbReference type="Proteomes" id="UP000035642"/>
    </source>
</evidence>
<dbReference type="GO" id="GO:0019878">
    <property type="term" value="P:lysine biosynthetic process via aminoadipic acid"/>
    <property type="evidence" value="ECO:0007669"/>
    <property type="project" value="TreeGrafter"/>
</dbReference>
<dbReference type="AlphaFoldDB" id="A0A0K0DM58"/>
<dbReference type="GO" id="GO:0005829">
    <property type="term" value="C:cytosol"/>
    <property type="evidence" value="ECO:0007669"/>
    <property type="project" value="TreeGrafter"/>
</dbReference>
<name>A0A0K0DM58_ANGCA</name>
<protein>
    <recommendedName>
        <fullName evidence="1">holo-[acyl-carrier-protein] synthase</fullName>
        <ecNumber evidence="1">2.7.8.7</ecNumber>
    </recommendedName>
</protein>
<organism evidence="3 4">
    <name type="scientific">Angiostrongylus cantonensis</name>
    <name type="common">Rat lungworm</name>
    <dbReference type="NCBI Taxonomy" id="6313"/>
    <lineage>
        <taxon>Eukaryota</taxon>
        <taxon>Metazoa</taxon>
        <taxon>Ecdysozoa</taxon>
        <taxon>Nematoda</taxon>
        <taxon>Chromadorea</taxon>
        <taxon>Rhabditida</taxon>
        <taxon>Rhabditina</taxon>
        <taxon>Rhabditomorpha</taxon>
        <taxon>Strongyloidea</taxon>
        <taxon>Metastrongylidae</taxon>
        <taxon>Angiostrongylus</taxon>
    </lineage>
</organism>